<dbReference type="AlphaFoldDB" id="A0AA52HAC5"/>
<dbReference type="Proteomes" id="UP001268683">
    <property type="component" value="Chromosome"/>
</dbReference>
<protein>
    <submittedName>
        <fullName evidence="1">Uncharacterized protein</fullName>
    </submittedName>
</protein>
<dbReference type="EMBL" id="CP123872">
    <property type="protein sequence ID" value="WND03819.1"/>
    <property type="molecule type" value="Genomic_DNA"/>
</dbReference>
<evidence type="ECO:0000313" key="2">
    <source>
        <dbReference type="Proteomes" id="UP001268683"/>
    </source>
</evidence>
<evidence type="ECO:0000313" key="1">
    <source>
        <dbReference type="EMBL" id="WND03819.1"/>
    </source>
</evidence>
<name>A0AA52HAC5_9PROT</name>
<keyword evidence="2" id="KW-1185">Reference proteome</keyword>
<accession>A0AA52HAC5</accession>
<proteinExistence type="predicted"/>
<gene>
    <name evidence="1" type="ORF">QGN29_05450</name>
</gene>
<dbReference type="RefSeq" id="WP_310799682.1">
    <property type="nucleotide sequence ID" value="NZ_CP123872.1"/>
</dbReference>
<organism evidence="1 2">
    <name type="scientific">Temperatibacter marinus</name>
    <dbReference type="NCBI Taxonomy" id="1456591"/>
    <lineage>
        <taxon>Bacteria</taxon>
        <taxon>Pseudomonadati</taxon>
        <taxon>Pseudomonadota</taxon>
        <taxon>Alphaproteobacteria</taxon>
        <taxon>Kordiimonadales</taxon>
        <taxon>Temperatibacteraceae</taxon>
        <taxon>Temperatibacter</taxon>
    </lineage>
</organism>
<reference evidence="1" key="1">
    <citation type="submission" date="2023-04" db="EMBL/GenBank/DDBJ databases">
        <title>Complete genome sequence of Temperatibacter marinus.</title>
        <authorList>
            <person name="Rong J.-C."/>
            <person name="Yi M.-L."/>
            <person name="Zhao Q."/>
        </authorList>
    </citation>
    <scope>NUCLEOTIDE SEQUENCE</scope>
    <source>
        <strain evidence="1">NBRC 110045</strain>
    </source>
</reference>
<sequence length="75" mass="8589">MQLESLPFDPNIYFGHVADNLLKNFGNKAIGMAEDALKKMRLLGDNEGFDMWLGVQRHLTMKAELEDLEDQITLH</sequence>
<dbReference type="KEGG" id="tmk:QGN29_05450"/>